<protein>
    <submittedName>
        <fullName evidence="1">Uncharacterized protein</fullName>
    </submittedName>
</protein>
<dbReference type="AlphaFoldDB" id="A0A1G6I7R3"/>
<dbReference type="EMBL" id="FMZR01000001">
    <property type="protein sequence ID" value="SDC02413.1"/>
    <property type="molecule type" value="Genomic_DNA"/>
</dbReference>
<evidence type="ECO:0000313" key="2">
    <source>
        <dbReference type="Proteomes" id="UP000183507"/>
    </source>
</evidence>
<evidence type="ECO:0000313" key="1">
    <source>
        <dbReference type="EMBL" id="SDC02413.1"/>
    </source>
</evidence>
<reference evidence="2" key="1">
    <citation type="submission" date="2016-10" db="EMBL/GenBank/DDBJ databases">
        <authorList>
            <person name="Varghese N."/>
        </authorList>
    </citation>
    <scope>NUCLEOTIDE SEQUENCE [LARGE SCALE GENOMIC DNA]</scope>
    <source>
        <strain evidence="2">KPR-7A</strain>
    </source>
</reference>
<dbReference type="Proteomes" id="UP000183507">
    <property type="component" value="Unassembled WGS sequence"/>
</dbReference>
<name>A0A1G6I7R3_9BACI</name>
<organism evidence="1 2">
    <name type="scientific">Bacillus wiedmannii</name>
    <dbReference type="NCBI Taxonomy" id="1890302"/>
    <lineage>
        <taxon>Bacteria</taxon>
        <taxon>Bacillati</taxon>
        <taxon>Bacillota</taxon>
        <taxon>Bacilli</taxon>
        <taxon>Bacillales</taxon>
        <taxon>Bacillaceae</taxon>
        <taxon>Bacillus</taxon>
        <taxon>Bacillus cereus group</taxon>
    </lineage>
</organism>
<gene>
    <name evidence="1" type="ORF">SAMN04487767_10111</name>
</gene>
<proteinExistence type="predicted"/>
<accession>A0A1G6I7R3</accession>
<sequence>MIIKEGIEVTRITLDGYEIPIPEGYSEFLLRAGYWRVGEKVEKINREEILADYDRKVVLKDGKLCTILTYKGGIALMERKERTVLDNPPSEETKLRMVEFFMKISVPRILAARKAEEEVKKKIGELDGEMIYIQV</sequence>